<evidence type="ECO:0000256" key="6">
    <source>
        <dbReference type="SAM" id="Phobius"/>
    </source>
</evidence>
<keyword evidence="4 6" id="KW-1133">Transmembrane helix</keyword>
<dbReference type="EMBL" id="CP077302">
    <property type="protein sequence ID" value="QXB17695.1"/>
    <property type="molecule type" value="Genomic_DNA"/>
</dbReference>
<evidence type="ECO:0000256" key="1">
    <source>
        <dbReference type="ARBA" id="ARBA00004141"/>
    </source>
</evidence>
<name>A0AAP6XL31_9CORY</name>
<comment type="similarity">
    <text evidence="2">Belongs to the EamA transporter family.</text>
</comment>
<evidence type="ECO:0000256" key="4">
    <source>
        <dbReference type="ARBA" id="ARBA00022989"/>
    </source>
</evidence>
<feature type="transmembrane region" description="Helical" evidence="6">
    <location>
        <begin position="45"/>
        <end position="63"/>
    </location>
</feature>
<dbReference type="Pfam" id="PF00892">
    <property type="entry name" value="EamA"/>
    <property type="match status" value="1"/>
</dbReference>
<evidence type="ECO:0000256" key="5">
    <source>
        <dbReference type="ARBA" id="ARBA00023136"/>
    </source>
</evidence>
<feature type="transmembrane region" description="Helical" evidence="6">
    <location>
        <begin position="242"/>
        <end position="262"/>
    </location>
</feature>
<dbReference type="GeneID" id="92749936"/>
<organism evidence="8 10">
    <name type="scientific">Corynebacterium coyleae</name>
    <dbReference type="NCBI Taxonomy" id="53374"/>
    <lineage>
        <taxon>Bacteria</taxon>
        <taxon>Bacillati</taxon>
        <taxon>Actinomycetota</taxon>
        <taxon>Actinomycetes</taxon>
        <taxon>Mycobacteriales</taxon>
        <taxon>Corynebacteriaceae</taxon>
        <taxon>Corynebacterium</taxon>
    </lineage>
</organism>
<feature type="transmembrane region" description="Helical" evidence="6">
    <location>
        <begin position="75"/>
        <end position="95"/>
    </location>
</feature>
<dbReference type="Proteomes" id="UP000591626">
    <property type="component" value="Unassembled WGS sequence"/>
</dbReference>
<evidence type="ECO:0000313" key="9">
    <source>
        <dbReference type="EMBL" id="QXB17695.1"/>
    </source>
</evidence>
<feature type="transmembrane region" description="Helical" evidence="6">
    <location>
        <begin position="101"/>
        <end position="119"/>
    </location>
</feature>
<dbReference type="PANTHER" id="PTHR32322">
    <property type="entry name" value="INNER MEMBRANE TRANSPORTER"/>
    <property type="match status" value="1"/>
</dbReference>
<dbReference type="InterPro" id="IPR050638">
    <property type="entry name" value="AA-Vitamin_Transporters"/>
</dbReference>
<accession>A0AAP6XL31</accession>
<evidence type="ECO:0000259" key="7">
    <source>
        <dbReference type="Pfam" id="PF00892"/>
    </source>
</evidence>
<reference evidence="9 11" key="2">
    <citation type="submission" date="2021-06" db="EMBL/GenBank/DDBJ databases">
        <title>FDA dAtabase for Regulatory Grade micrObial Sequences (FDA-ARGOS): Supporting development and validation of Infectious Disease Dx tests.</title>
        <authorList>
            <person name="Sproer C."/>
            <person name="Gronow S."/>
            <person name="Severitt S."/>
            <person name="Schroder I."/>
            <person name="Tallon L."/>
            <person name="Sadzewicz L."/>
            <person name="Zhao X."/>
            <person name="Boylan J."/>
            <person name="Ott S."/>
            <person name="Bowen H."/>
            <person name="Vavikolanu K."/>
            <person name="Mehta A."/>
            <person name="Aluvathingal J."/>
            <person name="Nadendla S."/>
            <person name="Lowell S."/>
            <person name="Myers T."/>
            <person name="Yan Y."/>
        </authorList>
    </citation>
    <scope>NUCLEOTIDE SEQUENCE [LARGE SCALE GENOMIC DNA]</scope>
    <source>
        <strain evidence="9 11">FDAARGOS 1425</strain>
    </source>
</reference>
<dbReference type="RefSeq" id="WP_070482460.1">
    <property type="nucleotide sequence ID" value="NZ_CP047198.1"/>
</dbReference>
<keyword evidence="3 6" id="KW-0812">Transmembrane</keyword>
<sequence>MTLRAPSPVEPNADRTAVLCILGSCLFLQLGAALATQLFPHAGTWATSSFRLLIASVILLAISRPAFWRWTPEQWGAAIVLGVSLGCMNGFYYAGIATVPLASAVTIQFLGPLLLAAVLSRSVRDGISVGLALTGMALLGVDSLSGEPLDRLGVFYILIAGAAWAVYILANKRTGRLIAGQGGLAVALAVGGLVTLPFGFEGALVIVSDTNLLLLAIGTAILASLLPTSLELIAMRRLRPQVFSILISFEPAFAALVGWLVLSQGPSPLKLAAIALVIGASVNQTLAGKRLRRQV</sequence>
<feature type="transmembrane region" description="Helical" evidence="6">
    <location>
        <begin position="268"/>
        <end position="287"/>
    </location>
</feature>
<dbReference type="InterPro" id="IPR037185">
    <property type="entry name" value="EmrE-like"/>
</dbReference>
<evidence type="ECO:0000256" key="2">
    <source>
        <dbReference type="ARBA" id="ARBA00007362"/>
    </source>
</evidence>
<dbReference type="AlphaFoldDB" id="A0AAP6XL31"/>
<dbReference type="GO" id="GO:0016020">
    <property type="term" value="C:membrane"/>
    <property type="evidence" value="ECO:0007669"/>
    <property type="project" value="UniProtKB-SubCell"/>
</dbReference>
<evidence type="ECO:0000313" key="11">
    <source>
        <dbReference type="Proteomes" id="UP000683520"/>
    </source>
</evidence>
<feature type="transmembrane region" description="Helical" evidence="6">
    <location>
        <begin position="182"/>
        <end position="200"/>
    </location>
</feature>
<dbReference type="PANTHER" id="PTHR32322:SF2">
    <property type="entry name" value="EAMA DOMAIN-CONTAINING PROTEIN"/>
    <property type="match status" value="1"/>
</dbReference>
<feature type="domain" description="EamA" evidence="7">
    <location>
        <begin position="152"/>
        <end position="280"/>
    </location>
</feature>
<dbReference type="EMBL" id="JAAUVV010000003">
    <property type="protein sequence ID" value="NJJ03240.1"/>
    <property type="molecule type" value="Genomic_DNA"/>
</dbReference>
<comment type="subcellular location">
    <subcellularLocation>
        <location evidence="1">Membrane</location>
        <topology evidence="1">Multi-pass membrane protein</topology>
    </subcellularLocation>
</comment>
<dbReference type="InterPro" id="IPR000620">
    <property type="entry name" value="EamA_dom"/>
</dbReference>
<dbReference type="Proteomes" id="UP000683520">
    <property type="component" value="Chromosome"/>
</dbReference>
<feature type="transmembrane region" description="Helical" evidence="6">
    <location>
        <begin position="152"/>
        <end position="170"/>
    </location>
</feature>
<feature type="transmembrane region" description="Helical" evidence="6">
    <location>
        <begin position="212"/>
        <end position="230"/>
    </location>
</feature>
<dbReference type="SUPFAM" id="SSF103481">
    <property type="entry name" value="Multidrug resistance efflux transporter EmrE"/>
    <property type="match status" value="2"/>
</dbReference>
<evidence type="ECO:0000313" key="8">
    <source>
        <dbReference type="EMBL" id="NJJ03240.1"/>
    </source>
</evidence>
<proteinExistence type="inferred from homology"/>
<gene>
    <name evidence="8" type="ORF">HC138_02475</name>
    <name evidence="9" type="ORF">I6L55_07075</name>
</gene>
<evidence type="ECO:0000313" key="10">
    <source>
        <dbReference type="Proteomes" id="UP000591626"/>
    </source>
</evidence>
<protein>
    <submittedName>
        <fullName evidence="8">EamA family transporter</fullName>
    </submittedName>
</protein>
<reference evidence="8 10" key="1">
    <citation type="submission" date="2020-03" db="EMBL/GenBank/DDBJ databases">
        <title>Draft genome sequences of bacterial isolates from the female urobiome.</title>
        <authorList>
            <person name="Miller-Ensminger T."/>
            <person name="Wolfe A.J."/>
            <person name="Putonti C."/>
        </authorList>
    </citation>
    <scope>NUCLEOTIDE SEQUENCE [LARGE SCALE GENOMIC DNA]</scope>
    <source>
        <strain evidence="8 10">UMB8490</strain>
    </source>
</reference>
<keyword evidence="5 6" id="KW-0472">Membrane</keyword>
<evidence type="ECO:0000256" key="3">
    <source>
        <dbReference type="ARBA" id="ARBA00022692"/>
    </source>
</evidence>
<feature type="transmembrane region" description="Helical" evidence="6">
    <location>
        <begin position="126"/>
        <end position="146"/>
    </location>
</feature>
<keyword evidence="11" id="KW-1185">Reference proteome</keyword>